<evidence type="ECO:0000313" key="1">
    <source>
        <dbReference type="EMBL" id="EPB66175.1"/>
    </source>
</evidence>
<organism evidence="1 2">
    <name type="scientific">Ancylostoma ceylanicum</name>
    <dbReference type="NCBI Taxonomy" id="53326"/>
    <lineage>
        <taxon>Eukaryota</taxon>
        <taxon>Metazoa</taxon>
        <taxon>Ecdysozoa</taxon>
        <taxon>Nematoda</taxon>
        <taxon>Chromadorea</taxon>
        <taxon>Rhabditida</taxon>
        <taxon>Rhabditina</taxon>
        <taxon>Rhabditomorpha</taxon>
        <taxon>Strongyloidea</taxon>
        <taxon>Ancylostomatidae</taxon>
        <taxon>Ancylostomatinae</taxon>
        <taxon>Ancylostoma</taxon>
    </lineage>
</organism>
<dbReference type="EMBL" id="KE126419">
    <property type="protein sequence ID" value="EPB66175.1"/>
    <property type="molecule type" value="Genomic_DNA"/>
</dbReference>
<evidence type="ECO:0000313" key="2">
    <source>
        <dbReference type="Proteomes" id="UP000054495"/>
    </source>
</evidence>
<dbReference type="Gene3D" id="3.60.10.10">
    <property type="entry name" value="Endonuclease/exonuclease/phosphatase"/>
    <property type="match status" value="1"/>
</dbReference>
<sequence length="139" mass="15759">MPDLMATLKKRQLLTIGTINVRSLRTTARQLELDHAMKKTKCDILDVTKARTILFHSGGMTAHGDVAFLVHQSLANDMRFTPMSDRLATLHHPSLNVFLVLCYAPASSNDNYDEYENYLEEVERICRPNTGRLHSYPLG</sequence>
<name>A0A0D6L4K9_9BILA</name>
<protein>
    <submittedName>
        <fullName evidence="1">Uncharacterized protein</fullName>
    </submittedName>
</protein>
<reference evidence="1 2" key="1">
    <citation type="submission" date="2013-05" db="EMBL/GenBank/DDBJ databases">
        <title>Draft genome of the parasitic nematode Anyclostoma ceylanicum.</title>
        <authorList>
            <person name="Mitreva M."/>
        </authorList>
    </citation>
    <scope>NUCLEOTIDE SEQUENCE [LARGE SCALE GENOMIC DNA]</scope>
</reference>
<keyword evidence="2" id="KW-1185">Reference proteome</keyword>
<dbReference type="SUPFAM" id="SSF56219">
    <property type="entry name" value="DNase I-like"/>
    <property type="match status" value="1"/>
</dbReference>
<accession>A0A0D6L4K9</accession>
<dbReference type="Proteomes" id="UP000054495">
    <property type="component" value="Unassembled WGS sequence"/>
</dbReference>
<dbReference type="InterPro" id="IPR036691">
    <property type="entry name" value="Endo/exonu/phosph_ase_sf"/>
</dbReference>
<gene>
    <name evidence="1" type="ORF">ANCCEY_14735</name>
</gene>
<dbReference type="AlphaFoldDB" id="A0A0D6L4K9"/>
<proteinExistence type="predicted"/>